<feature type="transmembrane region" description="Helical" evidence="9">
    <location>
        <begin position="797"/>
        <end position="818"/>
    </location>
</feature>
<dbReference type="GO" id="GO:0009451">
    <property type="term" value="P:RNA modification"/>
    <property type="evidence" value="ECO:0007669"/>
    <property type="project" value="InterPro"/>
</dbReference>
<evidence type="ECO:0000256" key="3">
    <source>
        <dbReference type="ARBA" id="ARBA00022692"/>
    </source>
</evidence>
<dbReference type="FunFam" id="1.25.40.10:FF:000031">
    <property type="entry name" value="Pentatricopeptide repeat-containing protein mitochondrial"/>
    <property type="match status" value="1"/>
</dbReference>
<dbReference type="FunFam" id="1.25.40.10:FF:000227">
    <property type="entry name" value="Pentatricopeptide repeat-containing protein At3g13880"/>
    <property type="match status" value="1"/>
</dbReference>
<evidence type="ECO:0000313" key="12">
    <source>
        <dbReference type="Proteomes" id="UP000501690"/>
    </source>
</evidence>
<dbReference type="InterPro" id="IPR046848">
    <property type="entry name" value="E_motif"/>
</dbReference>
<dbReference type="PANTHER" id="PTHR24015">
    <property type="entry name" value="OS07G0578800 PROTEIN-RELATED"/>
    <property type="match status" value="1"/>
</dbReference>
<evidence type="ECO:0000256" key="6">
    <source>
        <dbReference type="ARBA" id="ARBA00022989"/>
    </source>
</evidence>
<dbReference type="Pfam" id="PF13041">
    <property type="entry name" value="PPR_2"/>
    <property type="match status" value="2"/>
</dbReference>
<evidence type="ECO:0000259" key="10">
    <source>
        <dbReference type="PROSITE" id="PS50845"/>
    </source>
</evidence>
<keyword evidence="11" id="KW-0255">Endonuclease</keyword>
<evidence type="ECO:0000313" key="11">
    <source>
        <dbReference type="EMBL" id="QCD92607.1"/>
    </source>
</evidence>
<dbReference type="AlphaFoldDB" id="A0A4D6LVC3"/>
<feature type="transmembrane region" description="Helical" evidence="9">
    <location>
        <begin position="702"/>
        <end position="719"/>
    </location>
</feature>
<dbReference type="GO" id="GO:0004519">
    <property type="term" value="F:endonuclease activity"/>
    <property type="evidence" value="ECO:0007669"/>
    <property type="project" value="UniProtKB-KW"/>
</dbReference>
<dbReference type="InterPro" id="IPR046960">
    <property type="entry name" value="PPR_At4g14850-like_plant"/>
</dbReference>
<feature type="repeat" description="PPR" evidence="8">
    <location>
        <begin position="186"/>
        <end position="220"/>
    </location>
</feature>
<keyword evidence="7 9" id="KW-0472">Membrane</keyword>
<feature type="repeat" description="PPR" evidence="8">
    <location>
        <begin position="526"/>
        <end position="560"/>
    </location>
</feature>
<feature type="repeat" description="PPR" evidence="8">
    <location>
        <begin position="388"/>
        <end position="422"/>
    </location>
</feature>
<evidence type="ECO:0000256" key="9">
    <source>
        <dbReference type="RuleBase" id="RU363132"/>
    </source>
</evidence>
<evidence type="ECO:0000256" key="5">
    <source>
        <dbReference type="ARBA" id="ARBA00022824"/>
    </source>
</evidence>
<organism evidence="11 12">
    <name type="scientific">Vigna unguiculata</name>
    <name type="common">Cowpea</name>
    <dbReference type="NCBI Taxonomy" id="3917"/>
    <lineage>
        <taxon>Eukaryota</taxon>
        <taxon>Viridiplantae</taxon>
        <taxon>Streptophyta</taxon>
        <taxon>Embryophyta</taxon>
        <taxon>Tracheophyta</taxon>
        <taxon>Spermatophyta</taxon>
        <taxon>Magnoliopsida</taxon>
        <taxon>eudicotyledons</taxon>
        <taxon>Gunneridae</taxon>
        <taxon>Pentapetalae</taxon>
        <taxon>rosids</taxon>
        <taxon>fabids</taxon>
        <taxon>Fabales</taxon>
        <taxon>Fabaceae</taxon>
        <taxon>Papilionoideae</taxon>
        <taxon>50 kb inversion clade</taxon>
        <taxon>NPAAA clade</taxon>
        <taxon>indigoferoid/millettioid clade</taxon>
        <taxon>Phaseoleae</taxon>
        <taxon>Vigna</taxon>
    </lineage>
</organism>
<keyword evidence="11" id="KW-0540">Nuclease</keyword>
<dbReference type="Pfam" id="PF14432">
    <property type="entry name" value="DYW_deaminase"/>
    <property type="match status" value="1"/>
</dbReference>
<sequence length="878" mass="99390">MGCYMKRAKMNLSHKFKELVNILKLSATSKSLRLGKTIHAQLLVCNQTSKDSDIIQINSLINLYSKCGQLEYAKKLFDRMPQRNLISWSVLMAGYLHKGDVLEVLGLFRNLVSLDSACPNEYIFTIVLSCCANSGRVQEGKQCHGYLFKSGLLLHQYVKNALVHVYSRCFHVDSALQILETVPGNDVFSYNSILSALVESGCREEVEKVLNMMVDECVSWDGVTHVNMLCLCSHIGDLQLGMQIHAQLMKTGLVFDVFVISALIDMYGKCCKVLNAKKHFDDLQDRNVVAWTAMLTAYLQNGYFEETLNLFPRMELEDTHPNEFTFAVLLNACANLVALTYGDTLHGRIMKLGFKNHLIVGNALVNMYSKSGNVDSSYSVFSNMIYKDVITWNAMICGYSHHGLGKQALLVFQDMMSAGECPNYVTFIGILSACAHLALVQEGFYYFDQLMKELNIEPGLEHYTCMVSLLCRDGQLYEAENFMKTKTQVKWDVVAWRTLLNACHVHRNYSLGKLIAETVILMDPHDVGTYTLLSNMYAKARKWDGVVNIRKLMRERNIKKEPGASWLGIRNDTHVFVSEGSNHPESTQIYEKIQELLAMIKPLGYVPDVGAVLHDVEEEQKEGYLSYHSEKLALAYGLMKIPPPGPIRIIKNLRMCDDCHIAVKLISKVTNRTSVSEFSLMSESEAQLPTAFVADVLLWKRWHISLGVIVVATVAWIVFEWTNLPFLTICSDVLLILIVLLFLHANYAALRNKQPPTLPELVVSEEMVNNVAASFRVKINNVLLIAHDITIGKDFRIFFKVVICLWLFSVIGSVFSFFTLSYIGTLLMITIPALYQKYGGYVDKCCGVINRQLSRHYRIVDENVFNRLPRNIPKDKES</sequence>
<keyword evidence="12" id="KW-1185">Reference proteome</keyword>
<gene>
    <name evidence="11" type="ORF">DEO72_LG5g674</name>
</gene>
<dbReference type="Pfam" id="PF20431">
    <property type="entry name" value="E_motif"/>
    <property type="match status" value="1"/>
</dbReference>
<keyword evidence="6 9" id="KW-1133">Transmembrane helix</keyword>
<feature type="repeat" description="PPR" evidence="8">
    <location>
        <begin position="53"/>
        <end position="87"/>
    </location>
</feature>
<dbReference type="InterPro" id="IPR003388">
    <property type="entry name" value="Reticulon"/>
</dbReference>
<dbReference type="InterPro" id="IPR032867">
    <property type="entry name" value="DYW_dom"/>
</dbReference>
<dbReference type="InterPro" id="IPR011990">
    <property type="entry name" value="TPR-like_helical_dom_sf"/>
</dbReference>
<dbReference type="InterPro" id="IPR002885">
    <property type="entry name" value="PPR_rpt"/>
</dbReference>
<dbReference type="GO" id="GO:0003723">
    <property type="term" value="F:RNA binding"/>
    <property type="evidence" value="ECO:0007669"/>
    <property type="project" value="InterPro"/>
</dbReference>
<dbReference type="PROSITE" id="PS50845">
    <property type="entry name" value="RETICULON"/>
    <property type="match status" value="1"/>
</dbReference>
<keyword evidence="3 9" id="KW-0812">Transmembrane</keyword>
<feature type="repeat" description="PPR" evidence="8">
    <location>
        <begin position="287"/>
        <end position="321"/>
    </location>
</feature>
<feature type="transmembrane region" description="Helical" evidence="9">
    <location>
        <begin position="725"/>
        <end position="743"/>
    </location>
</feature>
<comment type="similarity">
    <text evidence="2">Belongs to the PPR family. PCMP-H subfamily.</text>
</comment>
<dbReference type="Gene3D" id="1.25.40.10">
    <property type="entry name" value="Tetratricopeptide repeat domain"/>
    <property type="match status" value="5"/>
</dbReference>
<keyword evidence="5 9" id="KW-0256">Endoplasmic reticulum</keyword>
<accession>A0A4D6LVC3</accession>
<keyword evidence="11" id="KW-0378">Hydrolase</keyword>
<feature type="domain" description="Reticulon" evidence="10">
    <location>
        <begin position="693"/>
        <end position="878"/>
    </location>
</feature>
<keyword evidence="4" id="KW-0677">Repeat</keyword>
<comment type="subcellular location">
    <subcellularLocation>
        <location evidence="1 9">Endoplasmic reticulum membrane</location>
        <topology evidence="1 9">Multi-pass membrane protein</topology>
    </subcellularLocation>
</comment>
<protein>
    <recommendedName>
        <fullName evidence="9">Reticulon-like protein</fullName>
    </recommendedName>
</protein>
<evidence type="ECO:0000256" key="7">
    <source>
        <dbReference type="ARBA" id="ARBA00023136"/>
    </source>
</evidence>
<dbReference type="GO" id="GO:0005789">
    <property type="term" value="C:endoplasmic reticulum membrane"/>
    <property type="evidence" value="ECO:0007669"/>
    <property type="project" value="UniProtKB-SubCell"/>
</dbReference>
<evidence type="ECO:0000256" key="1">
    <source>
        <dbReference type="ARBA" id="ARBA00004477"/>
    </source>
</evidence>
<dbReference type="GO" id="GO:0008270">
    <property type="term" value="F:zinc ion binding"/>
    <property type="evidence" value="ECO:0007669"/>
    <property type="project" value="InterPro"/>
</dbReference>
<evidence type="ECO:0000256" key="2">
    <source>
        <dbReference type="ARBA" id="ARBA00006643"/>
    </source>
</evidence>
<dbReference type="Pfam" id="PF01535">
    <property type="entry name" value="PPR"/>
    <property type="match status" value="4"/>
</dbReference>
<dbReference type="PANTHER" id="PTHR24015:SF548">
    <property type="entry name" value="OS08G0340900 PROTEIN"/>
    <property type="match status" value="1"/>
</dbReference>
<dbReference type="EMBL" id="CP039349">
    <property type="protein sequence ID" value="QCD92607.1"/>
    <property type="molecule type" value="Genomic_DNA"/>
</dbReference>
<dbReference type="PROSITE" id="PS51375">
    <property type="entry name" value="PPR"/>
    <property type="match status" value="5"/>
</dbReference>
<dbReference type="Proteomes" id="UP000501690">
    <property type="component" value="Linkage Group LG5"/>
</dbReference>
<reference evidence="11 12" key="1">
    <citation type="submission" date="2019-04" db="EMBL/GenBank/DDBJ databases">
        <title>An improved genome assembly and genetic linkage map for asparagus bean, Vigna unguiculata ssp. sesquipedialis.</title>
        <authorList>
            <person name="Xia Q."/>
            <person name="Zhang R."/>
            <person name="Dong Y."/>
        </authorList>
    </citation>
    <scope>NUCLEOTIDE SEQUENCE [LARGE SCALE GENOMIC DNA]</scope>
    <source>
        <tissue evidence="11">Leaf</tissue>
    </source>
</reference>
<dbReference type="Pfam" id="PF02453">
    <property type="entry name" value="Reticulon"/>
    <property type="match status" value="1"/>
</dbReference>
<name>A0A4D6LVC3_VIGUN</name>
<evidence type="ECO:0000256" key="4">
    <source>
        <dbReference type="ARBA" id="ARBA00022737"/>
    </source>
</evidence>
<dbReference type="NCBIfam" id="TIGR00756">
    <property type="entry name" value="PPR"/>
    <property type="match status" value="3"/>
</dbReference>
<proteinExistence type="inferred from homology"/>
<dbReference type="FunFam" id="1.25.40.10:FF:001060">
    <property type="entry name" value="Os05g0572900 protein"/>
    <property type="match status" value="1"/>
</dbReference>
<evidence type="ECO:0000256" key="8">
    <source>
        <dbReference type="PROSITE-ProRule" id="PRU00708"/>
    </source>
</evidence>